<feature type="transmembrane region" description="Helical" evidence="1">
    <location>
        <begin position="60"/>
        <end position="77"/>
    </location>
</feature>
<comment type="caution">
    <text evidence="2">The sequence shown here is derived from an EMBL/GenBank/DDBJ whole genome shotgun (WGS) entry which is preliminary data.</text>
</comment>
<evidence type="ECO:0000313" key="3">
    <source>
        <dbReference type="Proteomes" id="UP000467841"/>
    </source>
</evidence>
<sequence>MKEELKGSIQVYAPMRSISKHNSDLAKFIGILTTFLVSGLFYELIFFYTTRMTPSGKITFLYVLHGMYTASVVTAVWKPGGWLWAVRAAMAFMVVTFGWLYYPQINRATKYNTPMKPCPSLISSATSNL</sequence>
<gene>
    <name evidence="2" type="ORF">MERR_LOCUS8360</name>
</gene>
<keyword evidence="3" id="KW-1185">Reference proteome</keyword>
<dbReference type="GO" id="GO:0006629">
    <property type="term" value="P:lipid metabolic process"/>
    <property type="evidence" value="ECO:0007669"/>
    <property type="project" value="InterPro"/>
</dbReference>
<keyword evidence="1" id="KW-1133">Transmembrane helix</keyword>
<accession>A0A6D2HVX0</accession>
<dbReference type="AlphaFoldDB" id="A0A6D2HVX0"/>
<dbReference type="Proteomes" id="UP000467841">
    <property type="component" value="Unassembled WGS sequence"/>
</dbReference>
<evidence type="ECO:0000313" key="2">
    <source>
        <dbReference type="EMBL" id="CAA7021125.1"/>
    </source>
</evidence>
<dbReference type="OrthoDB" id="1077582at2759"/>
<name>A0A6D2HVX0_9BRAS</name>
<dbReference type="PANTHER" id="PTHR31595">
    <property type="entry name" value="LONG-CHAIN-ALCOHOL O-FATTY-ACYLTRANSFERASE 3-RELATED"/>
    <property type="match status" value="1"/>
</dbReference>
<evidence type="ECO:0000256" key="1">
    <source>
        <dbReference type="SAM" id="Phobius"/>
    </source>
</evidence>
<protein>
    <submittedName>
        <fullName evidence="2">Uncharacterized protein</fullName>
    </submittedName>
</protein>
<dbReference type="EMBL" id="CACVBM020000588">
    <property type="protein sequence ID" value="CAA7021125.1"/>
    <property type="molecule type" value="Genomic_DNA"/>
</dbReference>
<keyword evidence="1" id="KW-0812">Transmembrane</keyword>
<feature type="transmembrane region" description="Helical" evidence="1">
    <location>
        <begin position="25"/>
        <end position="48"/>
    </location>
</feature>
<feature type="transmembrane region" description="Helical" evidence="1">
    <location>
        <begin position="83"/>
        <end position="102"/>
    </location>
</feature>
<dbReference type="PANTHER" id="PTHR31595:SF41">
    <property type="entry name" value="LONG-CHAIN-ALCOHOL O-FATTY-ACYLTRANSFERASE 10-RELATED"/>
    <property type="match status" value="1"/>
</dbReference>
<proteinExistence type="predicted"/>
<dbReference type="InterPro" id="IPR044851">
    <property type="entry name" value="Wax_synthase"/>
</dbReference>
<organism evidence="2 3">
    <name type="scientific">Microthlaspi erraticum</name>
    <dbReference type="NCBI Taxonomy" id="1685480"/>
    <lineage>
        <taxon>Eukaryota</taxon>
        <taxon>Viridiplantae</taxon>
        <taxon>Streptophyta</taxon>
        <taxon>Embryophyta</taxon>
        <taxon>Tracheophyta</taxon>
        <taxon>Spermatophyta</taxon>
        <taxon>Magnoliopsida</taxon>
        <taxon>eudicotyledons</taxon>
        <taxon>Gunneridae</taxon>
        <taxon>Pentapetalae</taxon>
        <taxon>rosids</taxon>
        <taxon>malvids</taxon>
        <taxon>Brassicales</taxon>
        <taxon>Brassicaceae</taxon>
        <taxon>Coluteocarpeae</taxon>
        <taxon>Microthlaspi</taxon>
    </lineage>
</organism>
<reference evidence="2" key="1">
    <citation type="submission" date="2020-01" db="EMBL/GenBank/DDBJ databases">
        <authorList>
            <person name="Mishra B."/>
        </authorList>
    </citation>
    <scope>NUCLEOTIDE SEQUENCE [LARGE SCALE GENOMIC DNA]</scope>
</reference>
<dbReference type="GO" id="GO:0008374">
    <property type="term" value="F:O-acyltransferase activity"/>
    <property type="evidence" value="ECO:0007669"/>
    <property type="project" value="InterPro"/>
</dbReference>
<keyword evidence="1" id="KW-0472">Membrane</keyword>